<comment type="caution">
    <text evidence="2">The sequence shown here is derived from an EMBL/GenBank/DDBJ whole genome shotgun (WGS) entry which is preliminary data.</text>
</comment>
<sequence length="299" mass="34219">MSFSSFPTRHHRHPNPNEYTTFETHRPQQSPKSPRIYSPRHPPVSPLPLSSNPVSPRTPRTPRTPAPAPLSPPTWRPRSPQLKREHRVAHVYQLPSPNSLTKPATAHIPERPAPILQLPGLPPQELPRSVVTPKKRTFKDEFAERVEHGRNWLAQFRPPWSRDPRVSIIPPVIETRPPSLPPKTFDFVREEAGHWGPSPKSGKFVERSYWSPTPKTAKFPEEGLGYGYGQTEADFMQDLEEPVDEYTVDPPPTYKKHATEGGAFGWLSILDSILHHWLPLHLECLRRQADFNLQLRSLD</sequence>
<evidence type="ECO:0000256" key="1">
    <source>
        <dbReference type="SAM" id="MobiDB-lite"/>
    </source>
</evidence>
<dbReference type="Proteomes" id="UP000284706">
    <property type="component" value="Unassembled WGS sequence"/>
</dbReference>
<reference evidence="2 3" key="1">
    <citation type="journal article" date="2018" name="Evol. Lett.">
        <title>Horizontal gene cluster transfer increased hallucinogenic mushroom diversity.</title>
        <authorList>
            <person name="Reynolds H.T."/>
            <person name="Vijayakumar V."/>
            <person name="Gluck-Thaler E."/>
            <person name="Korotkin H.B."/>
            <person name="Matheny P.B."/>
            <person name="Slot J.C."/>
        </authorList>
    </citation>
    <scope>NUCLEOTIDE SEQUENCE [LARGE SCALE GENOMIC DNA]</scope>
    <source>
        <strain evidence="2 3">SRW20</strain>
    </source>
</reference>
<name>A0A409WAP1_9AGAR</name>
<evidence type="ECO:0000313" key="2">
    <source>
        <dbReference type="EMBL" id="PPQ75573.1"/>
    </source>
</evidence>
<dbReference type="AlphaFoldDB" id="A0A409WAP1"/>
<feature type="compositionally biased region" description="Polar residues" evidence="1">
    <location>
        <begin position="17"/>
        <end position="32"/>
    </location>
</feature>
<feature type="compositionally biased region" description="Pro residues" evidence="1">
    <location>
        <begin position="62"/>
        <end position="75"/>
    </location>
</feature>
<dbReference type="EMBL" id="NHYE01005248">
    <property type="protein sequence ID" value="PPQ75573.1"/>
    <property type="molecule type" value="Genomic_DNA"/>
</dbReference>
<organism evidence="2 3">
    <name type="scientific">Gymnopilus dilepis</name>
    <dbReference type="NCBI Taxonomy" id="231916"/>
    <lineage>
        <taxon>Eukaryota</taxon>
        <taxon>Fungi</taxon>
        <taxon>Dikarya</taxon>
        <taxon>Basidiomycota</taxon>
        <taxon>Agaricomycotina</taxon>
        <taxon>Agaricomycetes</taxon>
        <taxon>Agaricomycetidae</taxon>
        <taxon>Agaricales</taxon>
        <taxon>Agaricineae</taxon>
        <taxon>Hymenogastraceae</taxon>
        <taxon>Gymnopilus</taxon>
    </lineage>
</organism>
<accession>A0A409WAP1</accession>
<feature type="compositionally biased region" description="Low complexity" evidence="1">
    <location>
        <begin position="47"/>
        <end position="61"/>
    </location>
</feature>
<keyword evidence="3" id="KW-1185">Reference proteome</keyword>
<gene>
    <name evidence="2" type="ORF">CVT26_012378</name>
</gene>
<feature type="region of interest" description="Disordered" evidence="1">
    <location>
        <begin position="1"/>
        <end position="85"/>
    </location>
</feature>
<proteinExistence type="predicted"/>
<evidence type="ECO:0000313" key="3">
    <source>
        <dbReference type="Proteomes" id="UP000284706"/>
    </source>
</evidence>
<protein>
    <submittedName>
        <fullName evidence="2">Uncharacterized protein</fullName>
    </submittedName>
</protein>
<dbReference type="InParanoid" id="A0A409WAP1"/>